<dbReference type="Gene3D" id="1.20.1070.10">
    <property type="entry name" value="Rhodopsin 7-helix transmembrane proteins"/>
    <property type="match status" value="1"/>
</dbReference>
<organism evidence="8 9">
    <name type="scientific">Scylla paramamosain</name>
    <name type="common">Mud crab</name>
    <dbReference type="NCBI Taxonomy" id="85552"/>
    <lineage>
        <taxon>Eukaryota</taxon>
        <taxon>Metazoa</taxon>
        <taxon>Ecdysozoa</taxon>
        <taxon>Arthropoda</taxon>
        <taxon>Crustacea</taxon>
        <taxon>Multicrustacea</taxon>
        <taxon>Malacostraca</taxon>
        <taxon>Eumalacostraca</taxon>
        <taxon>Eucarida</taxon>
        <taxon>Decapoda</taxon>
        <taxon>Pleocyemata</taxon>
        <taxon>Brachyura</taxon>
        <taxon>Eubrachyura</taxon>
        <taxon>Portunoidea</taxon>
        <taxon>Portunidae</taxon>
        <taxon>Portuninae</taxon>
        <taxon>Scylla</taxon>
    </lineage>
</organism>
<evidence type="ECO:0000256" key="1">
    <source>
        <dbReference type="ARBA" id="ARBA00004141"/>
    </source>
</evidence>
<accession>A0AAW0SIK6</accession>
<keyword evidence="3 6" id="KW-1133">Transmembrane helix</keyword>
<keyword evidence="2 6" id="KW-0812">Transmembrane</keyword>
<evidence type="ECO:0000256" key="2">
    <source>
        <dbReference type="ARBA" id="ARBA00022692"/>
    </source>
</evidence>
<feature type="transmembrane region" description="Helical" evidence="6">
    <location>
        <begin position="536"/>
        <end position="559"/>
    </location>
</feature>
<feature type="transmembrane region" description="Helical" evidence="6">
    <location>
        <begin position="642"/>
        <end position="667"/>
    </location>
</feature>
<comment type="subcellular location">
    <subcellularLocation>
        <location evidence="1">Membrane</location>
        <topology evidence="1">Multi-pass membrane protein</topology>
    </subcellularLocation>
</comment>
<feature type="domain" description="G-protein coupled receptors family 2 profile 2" evidence="7">
    <location>
        <begin position="534"/>
        <end position="806"/>
    </location>
</feature>
<dbReference type="InterPro" id="IPR017981">
    <property type="entry name" value="GPCR_2-like_7TM"/>
</dbReference>
<dbReference type="PROSITE" id="PS50261">
    <property type="entry name" value="G_PROTEIN_RECEP_F2_4"/>
    <property type="match status" value="1"/>
</dbReference>
<dbReference type="PANTHER" id="PTHR46953">
    <property type="entry name" value="G-PROTEIN COUPLED RECEPTOR MTH-LIKE 1-RELATED"/>
    <property type="match status" value="1"/>
</dbReference>
<protein>
    <recommendedName>
        <fullName evidence="7">G-protein coupled receptors family 2 profile 2 domain-containing protein</fullName>
    </recommendedName>
</protein>
<dbReference type="GO" id="GO:0007166">
    <property type="term" value="P:cell surface receptor signaling pathway"/>
    <property type="evidence" value="ECO:0007669"/>
    <property type="project" value="InterPro"/>
</dbReference>
<dbReference type="EMBL" id="JARAKH010000320">
    <property type="protein sequence ID" value="KAK8374547.1"/>
    <property type="molecule type" value="Genomic_DNA"/>
</dbReference>
<dbReference type="GO" id="GO:0016020">
    <property type="term" value="C:membrane"/>
    <property type="evidence" value="ECO:0007669"/>
    <property type="project" value="UniProtKB-SubCell"/>
</dbReference>
<feature type="transmembrane region" description="Helical" evidence="6">
    <location>
        <begin position="571"/>
        <end position="594"/>
    </location>
</feature>
<keyword evidence="4 6" id="KW-0472">Membrane</keyword>
<evidence type="ECO:0000313" key="8">
    <source>
        <dbReference type="EMBL" id="KAK8374547.1"/>
    </source>
</evidence>
<name>A0AAW0SIK6_SCYPA</name>
<evidence type="ECO:0000256" key="5">
    <source>
        <dbReference type="SAM" id="MobiDB-lite"/>
    </source>
</evidence>
<comment type="caution">
    <text evidence="8">The sequence shown here is derived from an EMBL/GenBank/DDBJ whole genome shotgun (WGS) entry which is preliminary data.</text>
</comment>
<dbReference type="InterPro" id="IPR000832">
    <property type="entry name" value="GPCR_2_secretin-like"/>
</dbReference>
<evidence type="ECO:0000256" key="4">
    <source>
        <dbReference type="ARBA" id="ARBA00023136"/>
    </source>
</evidence>
<evidence type="ECO:0000256" key="3">
    <source>
        <dbReference type="ARBA" id="ARBA00022989"/>
    </source>
</evidence>
<reference evidence="8 9" key="1">
    <citation type="submission" date="2023-03" db="EMBL/GenBank/DDBJ databases">
        <title>High-quality genome of Scylla paramamosain provides insights in environmental adaptation.</title>
        <authorList>
            <person name="Zhang L."/>
        </authorList>
    </citation>
    <scope>NUCLEOTIDE SEQUENCE [LARGE SCALE GENOMIC DNA]</scope>
    <source>
        <strain evidence="8">LZ_2023a</strain>
        <tissue evidence="8">Muscle</tissue>
    </source>
</reference>
<feature type="transmembrane region" description="Helical" evidence="6">
    <location>
        <begin position="784"/>
        <end position="805"/>
    </location>
</feature>
<feature type="transmembrane region" description="Helical" evidence="6">
    <location>
        <begin position="695"/>
        <end position="716"/>
    </location>
</feature>
<dbReference type="CDD" id="cd15039">
    <property type="entry name" value="7tmB3_Methuselah-like"/>
    <property type="match status" value="1"/>
</dbReference>
<dbReference type="AlphaFoldDB" id="A0AAW0SIK6"/>
<feature type="transmembrane region" description="Helical" evidence="6">
    <location>
        <begin position="759"/>
        <end position="778"/>
    </location>
</feature>
<dbReference type="Pfam" id="PF00002">
    <property type="entry name" value="7tm_2"/>
    <property type="match status" value="1"/>
</dbReference>
<feature type="transmembrane region" description="Helical" evidence="6">
    <location>
        <begin position="600"/>
        <end position="621"/>
    </location>
</feature>
<dbReference type="PANTHER" id="PTHR46953:SF1">
    <property type="entry name" value="G-PROTEIN COUPLED RECEPTOR MTH-LIKE 1-RELATED"/>
    <property type="match status" value="1"/>
</dbReference>
<dbReference type="GO" id="GO:0004930">
    <property type="term" value="F:G protein-coupled receptor activity"/>
    <property type="evidence" value="ECO:0007669"/>
    <property type="project" value="InterPro"/>
</dbReference>
<dbReference type="InterPro" id="IPR052808">
    <property type="entry name" value="GPCR_Mth-like"/>
</dbReference>
<evidence type="ECO:0000259" key="7">
    <source>
        <dbReference type="PROSITE" id="PS50261"/>
    </source>
</evidence>
<evidence type="ECO:0000313" key="9">
    <source>
        <dbReference type="Proteomes" id="UP001487740"/>
    </source>
</evidence>
<dbReference type="Proteomes" id="UP001487740">
    <property type="component" value="Unassembled WGS sequence"/>
</dbReference>
<keyword evidence="9" id="KW-1185">Reference proteome</keyword>
<feature type="region of interest" description="Disordered" evidence="5">
    <location>
        <begin position="139"/>
        <end position="161"/>
    </location>
</feature>
<proteinExistence type="predicted"/>
<feature type="compositionally biased region" description="Polar residues" evidence="5">
    <location>
        <begin position="139"/>
        <end position="153"/>
    </location>
</feature>
<sequence length="912" mass="103060">MGHGEGFASRCRVEPSLSANRICESVVQRARWNFLIVKNSLWCFRVPVPRLQDIASCPPQRRCTNVSMPQCGAVVIALVVLSHTCLCVGEGHATPEMLEEGNTTTLMRDAALASQGVASVNPDQLFTTVGPQDTIVTTQEGRTTSQEHISTPPESGGEQRGRTTVLQPLLESGRVPTRVDQLVVCSCPEMTPDGCRRFLSDAYINSKDRDFEDVKIAVAELHVAVHDVTCEKKDHRFMNYSEGKFYYRKRGDVVLVDAGDQTGLRVNDFCADLRDDDHGHPTWNIKICIPPPSVPRCCPHGQALKDGMCQEAATPKLLAPPMSVKFLEKAIHWPVIKNHHHPLNCTTDPLLSIPLVPKESFLLAVPSGVLHAWNPADRHVKEYFTHPPNLCVDGYVNSNGSEVYSANICYSYPEVHRKVCDEHTCVRKCCPDGEEMSQMLFRCVSSNFKDFKPEFTSQPHDYRVVYGLPTCPFRSVLDANTKLIIDSRGNFNLSGNLLSAREYCLDKFSDGREKVEDKILVCIKEPTKLWPKIRKILFPICQIISLFFLLLTMGCYCVVPELLNGGGWYQLFHIVSLMVAYASMFAQGIFSTTWKKSTCFIMGIVLQFGFLSTFFWLNVLCFEVWRKIWSLNKFRPASVVPIWLYMLYAFGTPVAIGILTVCMQLFAPDDMPGVVKPRLVQGKCFFEGASSLLLYFYGPIGFLFALNIVFIVHTYWTYRKFEKNCSVLKTIPGSTGEKRALTEKIHRKRDYVSDFKQQFSLLVLMSLCWVSELLSWLIPLPEMWATTDTLNTLQGFFIFVIFIANRSKRKHLKKKFPLIFKFANRIRNVIRQCCCCCTGEQKTCLAQFDSFKRTLLSSFIASKFSRSSLSMDIPDNHTMKPAALEYDDITTLSHSSSKISSVSLQETTDTQC</sequence>
<evidence type="ECO:0000256" key="6">
    <source>
        <dbReference type="SAM" id="Phobius"/>
    </source>
</evidence>
<gene>
    <name evidence="8" type="ORF">O3P69_007816</name>
</gene>